<reference evidence="2" key="1">
    <citation type="submission" date="2020-05" db="EMBL/GenBank/DDBJ databases">
        <title>Mycena genomes resolve the evolution of fungal bioluminescence.</title>
        <authorList>
            <person name="Tsai I.J."/>
        </authorList>
    </citation>
    <scope>NUCLEOTIDE SEQUENCE</scope>
    <source>
        <strain evidence="2">110903Hualien_Pintung</strain>
    </source>
</reference>
<dbReference type="AlphaFoldDB" id="A0A8H6S2W4"/>
<dbReference type="Proteomes" id="UP000613580">
    <property type="component" value="Unassembled WGS sequence"/>
</dbReference>
<organism evidence="2 3">
    <name type="scientific">Mycena chlorophos</name>
    <name type="common">Agaric fungus</name>
    <name type="synonym">Agaricus chlorophos</name>
    <dbReference type="NCBI Taxonomy" id="658473"/>
    <lineage>
        <taxon>Eukaryota</taxon>
        <taxon>Fungi</taxon>
        <taxon>Dikarya</taxon>
        <taxon>Basidiomycota</taxon>
        <taxon>Agaricomycotina</taxon>
        <taxon>Agaricomycetes</taxon>
        <taxon>Agaricomycetidae</taxon>
        <taxon>Agaricales</taxon>
        <taxon>Marasmiineae</taxon>
        <taxon>Mycenaceae</taxon>
        <taxon>Mycena</taxon>
    </lineage>
</organism>
<feature type="compositionally biased region" description="Polar residues" evidence="1">
    <location>
        <begin position="1"/>
        <end position="11"/>
    </location>
</feature>
<evidence type="ECO:0000313" key="2">
    <source>
        <dbReference type="EMBL" id="KAF7291741.1"/>
    </source>
</evidence>
<gene>
    <name evidence="2" type="ORF">HMN09_01233700</name>
</gene>
<evidence type="ECO:0000313" key="3">
    <source>
        <dbReference type="Proteomes" id="UP000613580"/>
    </source>
</evidence>
<protein>
    <submittedName>
        <fullName evidence="2">Uncharacterized protein</fullName>
    </submittedName>
</protein>
<sequence>MARTVLMSSPHSVPAQPAPASFSTRTTPAYASPTTNSRLSLSARVRDSRQPPTSNAALAKSMRDLQKREFAILPRLFRPGTTSPLKLCLKGVNSDAGNLLSINPVAQPSTLSTSSADLAMTNKRTRRRVPRTQPYSRSRQRHGGIDKPNPAYPHANPNPPPNVAVRLDEHVPEPSPPAPTTAAHA</sequence>
<proteinExistence type="predicted"/>
<evidence type="ECO:0000256" key="1">
    <source>
        <dbReference type="SAM" id="MobiDB-lite"/>
    </source>
</evidence>
<dbReference type="EMBL" id="JACAZE010000023">
    <property type="protein sequence ID" value="KAF7291741.1"/>
    <property type="molecule type" value="Genomic_DNA"/>
</dbReference>
<comment type="caution">
    <text evidence="2">The sequence shown here is derived from an EMBL/GenBank/DDBJ whole genome shotgun (WGS) entry which is preliminary data.</text>
</comment>
<feature type="region of interest" description="Disordered" evidence="1">
    <location>
        <begin position="107"/>
        <end position="185"/>
    </location>
</feature>
<accession>A0A8H6S2W4</accession>
<feature type="compositionally biased region" description="Polar residues" evidence="1">
    <location>
        <begin position="107"/>
        <end position="116"/>
    </location>
</feature>
<keyword evidence="3" id="KW-1185">Reference proteome</keyword>
<feature type="region of interest" description="Disordered" evidence="1">
    <location>
        <begin position="1"/>
        <end position="57"/>
    </location>
</feature>
<name>A0A8H6S2W4_MYCCL</name>
<feature type="compositionally biased region" description="Polar residues" evidence="1">
    <location>
        <begin position="21"/>
        <end position="40"/>
    </location>
</feature>